<dbReference type="SUPFAM" id="SSF52540">
    <property type="entry name" value="P-loop containing nucleoside triphosphate hydrolases"/>
    <property type="match status" value="1"/>
</dbReference>
<feature type="domain" description="ABC transporter" evidence="4">
    <location>
        <begin position="4"/>
        <end position="205"/>
    </location>
</feature>
<keyword evidence="1" id="KW-0813">Transport</keyword>
<gene>
    <name evidence="5" type="primary">ynjD</name>
    <name evidence="5" type="ORF">ETEE_3718</name>
</gene>
<reference evidence="5 6" key="1">
    <citation type="journal article" date="2012" name="PLoS ONE">
        <title>Edwardsiella comparative phylogenomics reveal the new intra/inter-species taxonomic relationships, virulence evolution and niche adaptation mechanisms.</title>
        <authorList>
            <person name="Yang M."/>
            <person name="Lv Y."/>
            <person name="Xiao J."/>
            <person name="Wu H."/>
            <person name="Zheng H."/>
            <person name="Liu Q."/>
            <person name="Zhang Y."/>
            <person name="Wang Q."/>
        </authorList>
    </citation>
    <scope>NUCLEOTIDE SEQUENCE [LARGE SCALE GENOMIC DNA]</scope>
    <source>
        <strain evidence="6">080813</strain>
    </source>
</reference>
<dbReference type="Gene3D" id="3.40.50.300">
    <property type="entry name" value="P-loop containing nucleotide triphosphate hydrolases"/>
    <property type="match status" value="1"/>
</dbReference>
<keyword evidence="2" id="KW-0547">Nucleotide-binding</keyword>
<dbReference type="AlphaFoldDB" id="A0A076LNI4"/>
<dbReference type="KEGG" id="ete:ETEE_3718"/>
<evidence type="ECO:0000313" key="5">
    <source>
        <dbReference type="EMBL" id="AIJ10130.1"/>
    </source>
</evidence>
<name>A0A076LNI4_9GAMM</name>
<dbReference type="Pfam" id="PF00005">
    <property type="entry name" value="ABC_tran"/>
    <property type="match status" value="1"/>
</dbReference>
<dbReference type="InterPro" id="IPR003593">
    <property type="entry name" value="AAA+_ATPase"/>
</dbReference>
<evidence type="ECO:0000256" key="1">
    <source>
        <dbReference type="ARBA" id="ARBA00022448"/>
    </source>
</evidence>
<accession>A0A076LNI4</accession>
<dbReference type="PROSITE" id="PS50893">
    <property type="entry name" value="ABC_TRANSPORTER_2"/>
    <property type="match status" value="1"/>
</dbReference>
<dbReference type="GO" id="GO:0005524">
    <property type="term" value="F:ATP binding"/>
    <property type="evidence" value="ECO:0007669"/>
    <property type="project" value="UniProtKB-KW"/>
</dbReference>
<organism evidence="5 6">
    <name type="scientific">Edwardsiella anguillarum ET080813</name>
    <dbReference type="NCBI Taxonomy" id="667120"/>
    <lineage>
        <taxon>Bacteria</taxon>
        <taxon>Pseudomonadati</taxon>
        <taxon>Pseudomonadota</taxon>
        <taxon>Gammaproteobacteria</taxon>
        <taxon>Enterobacterales</taxon>
        <taxon>Hafniaceae</taxon>
        <taxon>Edwardsiella</taxon>
    </lineage>
</organism>
<dbReference type="Proteomes" id="UP000028681">
    <property type="component" value="Chromosome"/>
</dbReference>
<dbReference type="PROSITE" id="PS00211">
    <property type="entry name" value="ABC_TRANSPORTER_1"/>
    <property type="match status" value="1"/>
</dbReference>
<dbReference type="PANTHER" id="PTHR42781:SF4">
    <property type="entry name" value="SPERMIDINE_PUTRESCINE IMPORT ATP-BINDING PROTEIN POTA"/>
    <property type="match status" value="1"/>
</dbReference>
<evidence type="ECO:0000256" key="2">
    <source>
        <dbReference type="ARBA" id="ARBA00022741"/>
    </source>
</evidence>
<dbReference type="InterPro" id="IPR003439">
    <property type="entry name" value="ABC_transporter-like_ATP-bd"/>
</dbReference>
<dbReference type="InterPro" id="IPR027417">
    <property type="entry name" value="P-loop_NTPase"/>
</dbReference>
<evidence type="ECO:0000313" key="6">
    <source>
        <dbReference type="Proteomes" id="UP000028681"/>
    </source>
</evidence>
<dbReference type="RefSeq" id="WP_034163474.1">
    <property type="nucleotide sequence ID" value="NZ_CP006664.1"/>
</dbReference>
<dbReference type="InterPro" id="IPR050093">
    <property type="entry name" value="ABC_SmlMolc_Importer"/>
</dbReference>
<protein>
    <submittedName>
        <fullName evidence="5">ABC transporter, ATP-binding protein YnjD</fullName>
    </submittedName>
</protein>
<keyword evidence="3 5" id="KW-0067">ATP-binding</keyword>
<proteinExistence type="predicted"/>
<dbReference type="GeneID" id="33941110"/>
<dbReference type="HOGENOM" id="CLU_000604_1_22_6"/>
<evidence type="ECO:0000256" key="3">
    <source>
        <dbReference type="ARBA" id="ARBA00022840"/>
    </source>
</evidence>
<dbReference type="GO" id="GO:0016887">
    <property type="term" value="F:ATP hydrolysis activity"/>
    <property type="evidence" value="ECO:0007669"/>
    <property type="project" value="InterPro"/>
</dbReference>
<evidence type="ECO:0000259" key="4">
    <source>
        <dbReference type="PROSITE" id="PS50893"/>
    </source>
</evidence>
<dbReference type="PANTHER" id="PTHR42781">
    <property type="entry name" value="SPERMIDINE/PUTRESCINE IMPORT ATP-BINDING PROTEIN POTA"/>
    <property type="match status" value="1"/>
</dbReference>
<sequence>MTTLNLRQLSVELAGRPLLAPLTLTVAPGEIVTLMGPSGCGKSTLLAGIGGHLQPPLVARGEVWLDRRSLSRVPPWRRGIGLLFQDDVLFPHLTVAQNLRFALPPGVSDEAVTRALQQAELAGRGASYPAALSGGQRARISVLRTLLAAPSALLLDEPFSRLDAPLRRRFRRWVYGQIAERAIPAILVTHDRADVPPDGRIVTLAAA</sequence>
<dbReference type="SMART" id="SM00382">
    <property type="entry name" value="AAA"/>
    <property type="match status" value="1"/>
</dbReference>
<dbReference type="EMBL" id="CP006664">
    <property type="protein sequence ID" value="AIJ10130.1"/>
    <property type="molecule type" value="Genomic_DNA"/>
</dbReference>
<dbReference type="InterPro" id="IPR017871">
    <property type="entry name" value="ABC_transporter-like_CS"/>
</dbReference>